<protein>
    <submittedName>
        <fullName evidence="2">Uncharacterized protein</fullName>
    </submittedName>
</protein>
<evidence type="ECO:0000313" key="2">
    <source>
        <dbReference type="EMBL" id="CAH0722569.1"/>
    </source>
</evidence>
<feature type="coiled-coil region" evidence="1">
    <location>
        <begin position="297"/>
        <end position="324"/>
    </location>
</feature>
<evidence type="ECO:0000313" key="3">
    <source>
        <dbReference type="Proteomes" id="UP000838878"/>
    </source>
</evidence>
<dbReference type="OrthoDB" id="6913871at2759"/>
<accession>A0A8J9UPC8</accession>
<feature type="coiled-coil region" evidence="1">
    <location>
        <begin position="5"/>
        <end position="78"/>
    </location>
</feature>
<dbReference type="Proteomes" id="UP000838878">
    <property type="component" value="Chromosome 3"/>
</dbReference>
<proteinExistence type="predicted"/>
<name>A0A8J9UPC8_9NEOP</name>
<dbReference type="EMBL" id="OV170223">
    <property type="protein sequence ID" value="CAH0722569.1"/>
    <property type="molecule type" value="Genomic_DNA"/>
</dbReference>
<keyword evidence="1" id="KW-0175">Coiled coil</keyword>
<evidence type="ECO:0000256" key="1">
    <source>
        <dbReference type="SAM" id="Coils"/>
    </source>
</evidence>
<organism evidence="2 3">
    <name type="scientific">Brenthis ino</name>
    <name type="common">lesser marbled fritillary</name>
    <dbReference type="NCBI Taxonomy" id="405034"/>
    <lineage>
        <taxon>Eukaryota</taxon>
        <taxon>Metazoa</taxon>
        <taxon>Ecdysozoa</taxon>
        <taxon>Arthropoda</taxon>
        <taxon>Hexapoda</taxon>
        <taxon>Insecta</taxon>
        <taxon>Pterygota</taxon>
        <taxon>Neoptera</taxon>
        <taxon>Endopterygota</taxon>
        <taxon>Lepidoptera</taxon>
        <taxon>Glossata</taxon>
        <taxon>Ditrysia</taxon>
        <taxon>Papilionoidea</taxon>
        <taxon>Nymphalidae</taxon>
        <taxon>Heliconiinae</taxon>
        <taxon>Argynnini</taxon>
        <taxon>Brenthis</taxon>
    </lineage>
</organism>
<keyword evidence="3" id="KW-1185">Reference proteome</keyword>
<reference evidence="2" key="1">
    <citation type="submission" date="2021-12" db="EMBL/GenBank/DDBJ databases">
        <authorList>
            <person name="Martin H S."/>
        </authorList>
    </citation>
    <scope>NUCLEOTIDE SEQUENCE</scope>
</reference>
<gene>
    <name evidence="2" type="ORF">BINO364_LOCUS8509</name>
</gene>
<feature type="non-terminal residue" evidence="2">
    <location>
        <position position="1343"/>
    </location>
</feature>
<sequence>MRAELAALKDQIKQVSEQLYVEETENKNFKSELKELRQEKADIIKDLDGCKLTCDNRMQAKIEELKQKRGQVMELKEKVIECKCKLPQDAAVEVKRTPSLAALCQCTPEDKLLDSCSCTSLRSQLLSNLLTDLFEGLQSELSGSGLIMPCQLLKCLDDKHNWDRSSVIKTNLLNFFAQLLIGELDIAIATSIENYHAKWVGKSCADKVRTIPDYDETDEGWQERAIERRAQKLASKLAEQLYNERAEQFTKKAEDIVSKGPPPCQCKNQPAAFPCIVKTPHSINNTRKTNDIAPSYFKRTMQDVTQLRLQIEELKKDSVKKEDLWHMENKITKIVQRVAKPDNIASSSKNNKCTRDVDEQKDKESDCDKFYETENAIKKRNSQKKNFCFNRQFSYMGRNPGKIFKKREQSFAVNVCLCETDKKSNKLTLDRRQKSLKAWKSKKSGDLRKNTPIEKQSKPMKISTSKGYNMSPVKSYPSHHLCPSDCACFHKLPSNASIDNLLNNLLKFRGDLMNYSKDHTKEQESDYNKVVLNLTNSKSELITNDIEVNNSKATKNTEKIPMFSVIAYSSSNKIHDKSTDYVNTLPPTTESEYIGEIDLDKSNDNTCKCKAKQYVNSINHGDGNDMSSDDLYTCHNTDICGCVKTPEINYTSKQNIPENKKLVLQNESQINSVELQIPQFQDFKCKNNKGGVHDSFIRDVVKKSRIFSSGDYDVKFLGVTLTNTNVTFNTNNGHKHNLISVKSKNVLEECNDNYYAKFKLKSTTNAPSQCNVSVYNNRGLLLKIKKDNFGQNMLVDTKLNVKEHEDSKCICCDKNNTRVEVSNDLEVNAFNLLEEHLKGKLDELQRKCEFTCIPRQEKTELFTSILQKVKQVISESTNPLSCSCAGLSGNEKRWSRAYGLLLEYLKVKIKRVQCSCDSNDEIENPVLPKVLEKICNLIENDFQRLKEKYKHSNLKQTYLEQQTSPIHQAYTEMYIQVKDSEDCIKETKSIGDISCQVSCHVPADNKSCEVMYNDFKISNMAEKNVSCELRNVNVTDCSCRNPINMSHNYEKAIFVNVCTEPVSSNYDTMTLISKNITNNLSKLSKLESLMSLKENVVEFKSNLAENEPEYPYFGYTLNCSCDHALGKCYCIKSLINSNNEKVDLMLKSLPSERFPKKLSYIMSKAPNEVKSKPKYINELDNNLGSDKFKQDMTCCDRESTTYTYENIVLKKSDENCGLMYDKASRINDNSIDTNINNEDSSHCHDCSEKQLNKNENYHTDTEYDKHLLYDSLYLPTDKCQYKNGEHSMYSDTNLETVSENCDCKMVPVCHVKMLIEDIEKKIIESKCTCDALASRICPVHSDF</sequence>